<feature type="region of interest" description="Disordered" evidence="1">
    <location>
        <begin position="201"/>
        <end position="221"/>
    </location>
</feature>
<sequence>MGAPVRTTPLVCADLNDGVGLVKSEAGVFKPLSDAIGDVAAALEHHSSTAWRRLCEDWHVAMVNTFYEGYTFSGPARGRRDHTLLLVSVMVVPMHPELLPKARQVQWNLDECMVAMRQHKGKHTFLQTLESKCSLVPPRALEEEAGPDEVWDDLAGAVRDASLEHFGLKRYDTEDIESATAARKCLLMKRAAIRATYALEGEREREGRNPARESPRLEHTAAARRQMMQSVGCKGGYSATELDQRPYREQLRQAADIGRIIHVTCPVGKAYTSVLMARPVREKASPMDFGLVPRRSREGALVTTAVVAERAAHYGLTTITSFRDLSKAFRCPSLEDMEQGLDQMLLDEDADNVKQRVRDYHCEVETAEGILRMKTGQGVLIGDSVGPPLFLEVFSPVALQWAVADSMRPDTEMLEVRSIVSQMVLDLSLTKDADDLCKRFVSWCHNTVVANHKASDSLLDRLLEPRGYAQNITKQHTMCAFRGPGARAQTRAFYGNKLAVRGNCSVVARYLGPMLHYRGAQALELKARVAAAARGFWEMGRFWKSEASVETVRQVFRSKVLGTLLSWAAAVVPTSSWLSTLRRAAIRLGRSALGARATRSYLAEEGYQHRAMPTQIIRQMLQMADVEQEIRAMRLGFYIRMLRQPLDHEIEPTALFGQLPFALEEIRLADGRLGPGASPMARCLVEDVRVLLVGSEQEDLLAEWEMRPMRLLASGALRDEKFYDWTQGYCACKAPQWPLALAGPAGGVAAPAAGGPPAEEGAAAPQVQPKAKGATKRGAKRLDDFEETLKLLARLVLIHDLQIRDLESATYLTIKLLHDHPVVKAVKDLGKAYSAACHGKSPKVHTSGLRPGGLVREMHEKFTDRQSLYEVVTFFKHKDMHDQRHCRLCHEVVKCYKMAMLKVGAVQLQGSAPPNGLYRALQQWVSHRSGEAAAGDRGVRELAASPIARVEEQ</sequence>
<organism evidence="2 3">
    <name type="scientific">Prorocentrum cordatum</name>
    <dbReference type="NCBI Taxonomy" id="2364126"/>
    <lineage>
        <taxon>Eukaryota</taxon>
        <taxon>Sar</taxon>
        <taxon>Alveolata</taxon>
        <taxon>Dinophyceae</taxon>
        <taxon>Prorocentrales</taxon>
        <taxon>Prorocentraceae</taxon>
        <taxon>Prorocentrum</taxon>
    </lineage>
</organism>
<comment type="caution">
    <text evidence="2">The sequence shown here is derived from an EMBL/GenBank/DDBJ whole genome shotgun (WGS) entry which is preliminary data.</text>
</comment>
<proteinExistence type="predicted"/>
<name>A0ABN9RP73_9DINO</name>
<feature type="region of interest" description="Disordered" evidence="1">
    <location>
        <begin position="749"/>
        <end position="779"/>
    </location>
</feature>
<evidence type="ECO:0008006" key="4">
    <source>
        <dbReference type="Google" id="ProtNLM"/>
    </source>
</evidence>
<gene>
    <name evidence="2" type="ORF">PCOR1329_LOCUS21839</name>
</gene>
<dbReference type="Proteomes" id="UP001189429">
    <property type="component" value="Unassembled WGS sequence"/>
</dbReference>
<evidence type="ECO:0000256" key="1">
    <source>
        <dbReference type="SAM" id="MobiDB-lite"/>
    </source>
</evidence>
<keyword evidence="3" id="KW-1185">Reference proteome</keyword>
<evidence type="ECO:0000313" key="3">
    <source>
        <dbReference type="Proteomes" id="UP001189429"/>
    </source>
</evidence>
<evidence type="ECO:0000313" key="2">
    <source>
        <dbReference type="EMBL" id="CAK0820009.1"/>
    </source>
</evidence>
<dbReference type="EMBL" id="CAUYUJ010007225">
    <property type="protein sequence ID" value="CAK0820009.1"/>
    <property type="molecule type" value="Genomic_DNA"/>
</dbReference>
<reference evidence="2" key="1">
    <citation type="submission" date="2023-10" db="EMBL/GenBank/DDBJ databases">
        <authorList>
            <person name="Chen Y."/>
            <person name="Shah S."/>
            <person name="Dougan E. K."/>
            <person name="Thang M."/>
            <person name="Chan C."/>
        </authorList>
    </citation>
    <scope>NUCLEOTIDE SEQUENCE [LARGE SCALE GENOMIC DNA]</scope>
</reference>
<feature type="compositionally biased region" description="Low complexity" evidence="1">
    <location>
        <begin position="749"/>
        <end position="772"/>
    </location>
</feature>
<protein>
    <recommendedName>
        <fullName evidence="4">RNA-directed RNA polymerase</fullName>
    </recommendedName>
</protein>
<accession>A0ABN9RP73</accession>